<reference evidence="1 2" key="1">
    <citation type="submission" date="2017-08" db="EMBL/GenBank/DDBJ databases">
        <title>Infants hospitalized years apart are colonized by the same room-sourced microbial strains.</title>
        <authorList>
            <person name="Brooks B."/>
            <person name="Olm M.R."/>
            <person name="Firek B.A."/>
            <person name="Baker R."/>
            <person name="Thomas B.C."/>
            <person name="Morowitz M.J."/>
            <person name="Banfield J.F."/>
        </authorList>
    </citation>
    <scope>NUCLEOTIDE SEQUENCE [LARGE SCALE GENOMIC DNA]</scope>
    <source>
        <strain evidence="1">S2_003_000_R2_14</strain>
    </source>
</reference>
<comment type="caution">
    <text evidence="1">The sequence shown here is derived from an EMBL/GenBank/DDBJ whole genome shotgun (WGS) entry which is preliminary data.</text>
</comment>
<protein>
    <submittedName>
        <fullName evidence="1">Adventurous gliding motility protein K</fullName>
    </submittedName>
</protein>
<evidence type="ECO:0000313" key="2">
    <source>
        <dbReference type="Proteomes" id="UP000249061"/>
    </source>
</evidence>
<dbReference type="InterPro" id="IPR019734">
    <property type="entry name" value="TPR_rpt"/>
</dbReference>
<dbReference type="EMBL" id="QFQP01000034">
    <property type="protein sequence ID" value="PZR07115.1"/>
    <property type="molecule type" value="Genomic_DNA"/>
</dbReference>
<accession>A0A2W5T6M2</accession>
<dbReference type="Pfam" id="PF13181">
    <property type="entry name" value="TPR_8"/>
    <property type="match status" value="2"/>
</dbReference>
<organism evidence="1 2">
    <name type="scientific">Archangium gephyra</name>
    <dbReference type="NCBI Taxonomy" id="48"/>
    <lineage>
        <taxon>Bacteria</taxon>
        <taxon>Pseudomonadati</taxon>
        <taxon>Myxococcota</taxon>
        <taxon>Myxococcia</taxon>
        <taxon>Myxococcales</taxon>
        <taxon>Cystobacterineae</taxon>
        <taxon>Archangiaceae</taxon>
        <taxon>Archangium</taxon>
    </lineage>
</organism>
<dbReference type="Pfam" id="PF13176">
    <property type="entry name" value="TPR_7"/>
    <property type="match status" value="4"/>
</dbReference>
<evidence type="ECO:0000313" key="1">
    <source>
        <dbReference type="EMBL" id="PZR07115.1"/>
    </source>
</evidence>
<dbReference type="PANTHER" id="PTHR12558">
    <property type="entry name" value="CELL DIVISION CYCLE 16,23,27"/>
    <property type="match status" value="1"/>
</dbReference>
<dbReference type="Proteomes" id="UP000249061">
    <property type="component" value="Unassembled WGS sequence"/>
</dbReference>
<name>A0A2W5T6M2_9BACT</name>
<dbReference type="Gene3D" id="1.25.40.10">
    <property type="entry name" value="Tetratricopeptide repeat domain"/>
    <property type="match status" value="6"/>
</dbReference>
<dbReference type="PANTHER" id="PTHR12558:SF13">
    <property type="entry name" value="CELL DIVISION CYCLE PROTEIN 27 HOMOLOG"/>
    <property type="match status" value="1"/>
</dbReference>
<dbReference type="SUPFAM" id="SSF48452">
    <property type="entry name" value="TPR-like"/>
    <property type="match status" value="4"/>
</dbReference>
<proteinExistence type="predicted"/>
<gene>
    <name evidence="1" type="ORF">DI536_29100</name>
</gene>
<feature type="non-terminal residue" evidence="1">
    <location>
        <position position="912"/>
    </location>
</feature>
<sequence length="912" mass="101271">MSEQHGEFPRTLSTAIPAIANPAELSQPATASDEEARERIAALEREARALGPVPAAALLFHEIGLLWESPLKHPRNAAVAYQQAFKLAPRFLANIRAARRLFAEVGNWQMVVTLIDAELGASEARRARAALLFEKGQILEQRLSRESEANAAIAQCLELEPEDVTLLVQLEQFYGEKGDFTALVTVYRQLAANVHEPSARAGYLTSAGLLQEDRLRDPVGASASFRAAFALERKDPQLLAAMKRVAQREGTVDEELAALAAEAELQGAHAAPTFLQISRTYERLSRPEDALAALLAARRVSPNDPLILSELARIYEAQGRFDELADVLLAWVGSNAEESEFVAINLRLAALYEQQQRDVDAVGRYHAILNRVTGHAGALAGLGKLHFRAQNWQGLLDTYEAEASAADDPKQKAGRLYKAAETLEERLGRVDEAIARYNGCLQLSPGYLPAQKALTRLYEKLGRWAELVAMYETDLLQASDREEQISTLNKIAAIHEDRLNAPELAIDCLKRVLELSPDHLPTMRSLARLYERTGRWSELLELNESEARLASDTKQIVSLAHRNAELLEDQLKDRPAAIQAWERVLQLSPQYLPALRALGRLYGQDSRWDALIRMYRAESEIAASTDQAAALVQKVGELYEQKLKNVDEAVSAYREVLTLAPNHVPALRALARIYRTRSEWESLIEILRAEAANRSNPTERANAIFQAASIWEDQLERPEAAIEAYEEVVRLAPNHTTALQQLERMLTVRDDVKELIVLLDRQTQVGTDPSRVAAWLKLARLYVDRLNEPGRAASCCESALALDPENLAALRMLERIRANDKPRRAELRARIADAIGDQKLSAAISLSNLDPSAAPTTEIIQQLKTAYLADPTDEALSLVLEKALQRSGDARGLVELYEKRRANATDAADMLQ</sequence>
<dbReference type="AlphaFoldDB" id="A0A2W5T6M2"/>
<dbReference type="InterPro" id="IPR011990">
    <property type="entry name" value="TPR-like_helical_dom_sf"/>
</dbReference>
<dbReference type="SMART" id="SM00028">
    <property type="entry name" value="TPR"/>
    <property type="match status" value="8"/>
</dbReference>